<accession>A0AAW2NYU4</accession>
<dbReference type="AlphaFoldDB" id="A0AAW2NYU4"/>
<dbReference type="SUPFAM" id="SSF53098">
    <property type="entry name" value="Ribonuclease H-like"/>
    <property type="match status" value="1"/>
</dbReference>
<feature type="domain" description="RNase H type-1" evidence="1">
    <location>
        <begin position="350"/>
        <end position="452"/>
    </location>
</feature>
<dbReference type="InterPro" id="IPR053151">
    <property type="entry name" value="RNase_H-like"/>
</dbReference>
<dbReference type="InterPro" id="IPR002156">
    <property type="entry name" value="RNaseH_domain"/>
</dbReference>
<dbReference type="Gene3D" id="3.30.420.10">
    <property type="entry name" value="Ribonuclease H-like superfamily/Ribonuclease H"/>
    <property type="match status" value="2"/>
</dbReference>
<dbReference type="InterPro" id="IPR044730">
    <property type="entry name" value="RNase_H-like_dom_plant"/>
</dbReference>
<reference evidence="2" key="1">
    <citation type="submission" date="2020-06" db="EMBL/GenBank/DDBJ databases">
        <authorList>
            <person name="Li T."/>
            <person name="Hu X."/>
            <person name="Zhang T."/>
            <person name="Song X."/>
            <person name="Zhang H."/>
            <person name="Dai N."/>
            <person name="Sheng W."/>
            <person name="Hou X."/>
            <person name="Wei L."/>
        </authorList>
    </citation>
    <scope>NUCLEOTIDE SEQUENCE</scope>
    <source>
        <strain evidence="2">G01</strain>
        <tissue evidence="2">Leaf</tissue>
    </source>
</reference>
<dbReference type="EMBL" id="JACGWK010000006">
    <property type="protein sequence ID" value="KAL0347978.1"/>
    <property type="molecule type" value="Genomic_DNA"/>
</dbReference>
<dbReference type="PANTHER" id="PTHR47723:SF19">
    <property type="entry name" value="POLYNUCLEOTIDYL TRANSFERASE, RIBONUCLEASE H-LIKE SUPERFAMILY PROTEIN"/>
    <property type="match status" value="1"/>
</dbReference>
<organism evidence="2">
    <name type="scientific">Sesamum angustifolium</name>
    <dbReference type="NCBI Taxonomy" id="2727405"/>
    <lineage>
        <taxon>Eukaryota</taxon>
        <taxon>Viridiplantae</taxon>
        <taxon>Streptophyta</taxon>
        <taxon>Embryophyta</taxon>
        <taxon>Tracheophyta</taxon>
        <taxon>Spermatophyta</taxon>
        <taxon>Magnoliopsida</taxon>
        <taxon>eudicotyledons</taxon>
        <taxon>Gunneridae</taxon>
        <taxon>Pentapetalae</taxon>
        <taxon>asterids</taxon>
        <taxon>lamiids</taxon>
        <taxon>Lamiales</taxon>
        <taxon>Pedaliaceae</taxon>
        <taxon>Sesamum</taxon>
    </lineage>
</organism>
<dbReference type="InterPro" id="IPR012337">
    <property type="entry name" value="RNaseH-like_sf"/>
</dbReference>
<gene>
    <name evidence="2" type="ORF">Sangu_1025600</name>
</gene>
<dbReference type="GO" id="GO:0004523">
    <property type="term" value="F:RNA-DNA hybrid ribonuclease activity"/>
    <property type="evidence" value="ECO:0007669"/>
    <property type="project" value="InterPro"/>
</dbReference>
<proteinExistence type="predicted"/>
<evidence type="ECO:0000313" key="2">
    <source>
        <dbReference type="EMBL" id="KAL0347978.1"/>
    </source>
</evidence>
<dbReference type="PANTHER" id="PTHR47723">
    <property type="entry name" value="OS05G0353850 PROTEIN"/>
    <property type="match status" value="1"/>
</dbReference>
<dbReference type="CDD" id="cd06222">
    <property type="entry name" value="RNase_H_like"/>
    <property type="match status" value="1"/>
</dbReference>
<dbReference type="GO" id="GO:0003676">
    <property type="term" value="F:nucleic acid binding"/>
    <property type="evidence" value="ECO:0007669"/>
    <property type="project" value="InterPro"/>
</dbReference>
<protein>
    <recommendedName>
        <fullName evidence="1">RNase H type-1 domain-containing protein</fullName>
    </recommendedName>
</protein>
<dbReference type="InterPro" id="IPR036397">
    <property type="entry name" value="RNaseH_sf"/>
</dbReference>
<name>A0AAW2NYU4_9LAMI</name>
<reference evidence="2" key="2">
    <citation type="journal article" date="2024" name="Plant">
        <title>Genomic evolution and insights into agronomic trait innovations of Sesamum species.</title>
        <authorList>
            <person name="Miao H."/>
            <person name="Wang L."/>
            <person name="Qu L."/>
            <person name="Liu H."/>
            <person name="Sun Y."/>
            <person name="Le M."/>
            <person name="Wang Q."/>
            <person name="Wei S."/>
            <person name="Zheng Y."/>
            <person name="Lin W."/>
            <person name="Duan Y."/>
            <person name="Cao H."/>
            <person name="Xiong S."/>
            <person name="Wang X."/>
            <person name="Wei L."/>
            <person name="Li C."/>
            <person name="Ma Q."/>
            <person name="Ju M."/>
            <person name="Zhao R."/>
            <person name="Li G."/>
            <person name="Mu C."/>
            <person name="Tian Q."/>
            <person name="Mei H."/>
            <person name="Zhang T."/>
            <person name="Gao T."/>
            <person name="Zhang H."/>
        </authorList>
    </citation>
    <scope>NUCLEOTIDE SEQUENCE</scope>
    <source>
        <strain evidence="2">G01</strain>
    </source>
</reference>
<dbReference type="Pfam" id="PF13456">
    <property type="entry name" value="RVT_3"/>
    <property type="match status" value="1"/>
</dbReference>
<comment type="caution">
    <text evidence="2">The sequence shown here is derived from an EMBL/GenBank/DDBJ whole genome shotgun (WGS) entry which is preliminary data.</text>
</comment>
<evidence type="ECO:0000259" key="1">
    <source>
        <dbReference type="Pfam" id="PF13456"/>
    </source>
</evidence>
<sequence length="456" mass="51341">MEFSIRFEFKASNNKAKYEAVVVDMRMAHEVGARQLVSHLDYQLIFKQVEGTYEAKEESMVQYLQQRIICVLAHIEDNSPNLLDSCSFCTEALSCLFCEDENIEVIKGIQISRFVPCISNLLFADDTLVFVRLLLELCRRYPTFYAGIEAASGQKEDLAKSSMVLSSNIPATDYGLLGVALGVDIVPKHDKYLGLPAVGGRSKKEMFYGIWIKVWNHIQGWNSKFLSQGSGGLGFQQFAAFNDALLASQAWRIIQHLESLVGRLYRAKHFHHLDFFTARLGSRPFLTWRSILGTLGLVTAGARWRVGNRARSLLGSISTGSTRGHNLPAPAIRHSQNQLRRSCVRVKCFTGSRVIARNHEGSCMAWRLRRFNHSVEPTLAECLAAREAISFAIQEGWQDVILKGDCRIVINRLNSCAADNSYIGAIVEDVRCLMRVVHNCRAEFVPRELNLMTSTR</sequence>